<dbReference type="PROSITE" id="PS00393">
    <property type="entry name" value="PEPCASE_2"/>
    <property type="match status" value="1"/>
</dbReference>
<evidence type="ECO:0000256" key="10">
    <source>
        <dbReference type="HAMAP-Rule" id="MF_00595"/>
    </source>
</evidence>
<dbReference type="Proteomes" id="UP000018465">
    <property type="component" value="Unassembled WGS sequence"/>
</dbReference>
<dbReference type="EMBL" id="AYHO01000005">
    <property type="protein sequence ID" value="ESJ94526.1"/>
    <property type="molecule type" value="Genomic_DNA"/>
</dbReference>
<dbReference type="NCBIfam" id="NF000584">
    <property type="entry name" value="PRK00009.1"/>
    <property type="match status" value="1"/>
</dbReference>
<dbReference type="PANTHER" id="PTHR30523">
    <property type="entry name" value="PHOSPHOENOLPYRUVATE CARBOXYLASE"/>
    <property type="match status" value="1"/>
</dbReference>
<dbReference type="InterPro" id="IPR033129">
    <property type="entry name" value="PEPCASE_His_AS"/>
</dbReference>
<dbReference type="PRINTS" id="PR00150">
    <property type="entry name" value="PEPCARBXLASE"/>
</dbReference>
<dbReference type="SUPFAM" id="SSF51621">
    <property type="entry name" value="Phosphoenolpyruvate/pyruvate domain"/>
    <property type="match status" value="1"/>
</dbReference>
<dbReference type="InterPro" id="IPR022805">
    <property type="entry name" value="PEP_COase_bac/pln-type"/>
</dbReference>
<dbReference type="HAMAP" id="MF_00595">
    <property type="entry name" value="PEPcase_type1"/>
    <property type="match status" value="1"/>
</dbReference>
<evidence type="ECO:0000313" key="14">
    <source>
        <dbReference type="Proteomes" id="UP000018465"/>
    </source>
</evidence>
<protein>
    <recommendedName>
        <fullName evidence="5 10">Phosphoenolpyruvate carboxylase</fullName>
        <shortName evidence="10">PEPC</shortName>
        <shortName evidence="10">PEPCase</shortName>
        <ecNumber evidence="4 10">4.1.1.31</ecNumber>
    </recommendedName>
</protein>
<evidence type="ECO:0000256" key="5">
    <source>
        <dbReference type="ARBA" id="ARBA00022419"/>
    </source>
</evidence>
<keyword evidence="7 10" id="KW-0456">Lyase</keyword>
<keyword evidence="6 10" id="KW-0460">Magnesium</keyword>
<evidence type="ECO:0000313" key="13">
    <source>
        <dbReference type="EMBL" id="ESJ94526.1"/>
    </source>
</evidence>
<evidence type="ECO:0000256" key="12">
    <source>
        <dbReference type="PROSITE-ProRule" id="PRU10112"/>
    </source>
</evidence>
<gene>
    <name evidence="10" type="primary">ppc</name>
    <name evidence="13" type="ORF">P800_02619</name>
</gene>
<sequence length="894" mass="101490">MIQQIDAPLREDVRLLGNLLGETLKLHAGQDLFNQIEQIRALSKGARDGQVEAEKQLEQLFLSLEDAEILPLTRAFTHFLNFANIAEQYHVVRRRRQSEFDDTAESPNPLVPLFEKFKQQEISADTLYQQICELKIELVLTAHPTEVSRRTLIQKYDGINNALSKFDQQKLTPRERQAVLADLKQLISSAWQTDEIRQHRPTPIDEAKWGFTTIEQTLWNAVPKFIRELNGMVQAQCGQNLPLDVAPVRFASWMGGDRDGNPNVTHTVTQEVLWLSRWKAADLYVRDIENLRWELSIQQCSPEISEALGQPHPEPYREYLRDTRTRLKATRHWLAEKLKGNDADDSLVIKSKDELLQPLLTCYRSLMDCNLAEIANGSLLDFIYRVNSFGIELLKLDIRQESGRHRQAISAITEYLGLGNFETWTEQARQNFLLQELQSKRPLLPKHLNEPAGSLIEHPDVQEVFATMRTLAEQPSESLGAYIISMAEYPSDVLAVLLLQKEAGIKQALRVVPLFETLKDLDGAAATMSTLFNMHWYKQHIQGKHEVMIGYSDSAKDAGFMSANWAQYRAQEELTAVAQQHGVQLTLFHGRGGSISRGGAPTQQALFSQPPGSISGAIRVTEQGEMIRFKFGLEEIALQNLEIYTAATLEATLLPPPEPKQEWRDLMHQMTELSVQVYRQTVRENPHFVKYLRTVTPELELQMLPLGSRPAKRKVSGGIESLRAIPWVFAWTQIRLMLPAWLGTGAALNAVLDQGQRTVLDEMLAEWPYFQTLIDMLEMVLSKADANVALYYESHLTQDEDLKVLGTELRQRLQDAVQTLLSLKGESKLLSSNGVLDQSMKVRKPYLLPLHLLQAELMKRRRLYLEQQQAENTPVDHALMVSIAGIAAGLRNTG</sequence>
<comment type="function">
    <text evidence="2 10">Forms oxaloacetate, a four-carbon dicarboxylic acid source for the tricarboxylic acid cycle.</text>
</comment>
<accession>A0ABP2ZAW5</accession>
<comment type="catalytic activity">
    <reaction evidence="9 10">
        <text>oxaloacetate + phosphate = phosphoenolpyruvate + hydrogencarbonate</text>
        <dbReference type="Rhea" id="RHEA:28370"/>
        <dbReference type="ChEBI" id="CHEBI:16452"/>
        <dbReference type="ChEBI" id="CHEBI:17544"/>
        <dbReference type="ChEBI" id="CHEBI:43474"/>
        <dbReference type="ChEBI" id="CHEBI:58702"/>
        <dbReference type="EC" id="4.1.1.31"/>
    </reaction>
</comment>
<keyword evidence="14" id="KW-1185">Reference proteome</keyword>
<dbReference type="EC" id="4.1.1.31" evidence="4 10"/>
<dbReference type="RefSeq" id="WP_004647681.1">
    <property type="nucleotide sequence ID" value="NZ_KI530565.1"/>
</dbReference>
<dbReference type="PANTHER" id="PTHR30523:SF6">
    <property type="entry name" value="PHOSPHOENOLPYRUVATE CARBOXYLASE"/>
    <property type="match status" value="1"/>
</dbReference>
<feature type="active site" evidence="10 12">
    <location>
        <position position="556"/>
    </location>
</feature>
<reference evidence="13 14" key="1">
    <citation type="submission" date="2013-10" db="EMBL/GenBank/DDBJ databases">
        <title>The Genome Sequence of Acinetobacter lwoffii NIPH 512.</title>
        <authorList>
            <consortium name="The Broad Institute Genomics Platform"/>
            <consortium name="The Broad Institute Genome Sequencing Center for Infectious Disease"/>
            <person name="Cerqueira G."/>
            <person name="Feldgarden M."/>
            <person name="Courvalin P."/>
            <person name="Grillot-Courvalin C."/>
            <person name="Clermont D."/>
            <person name="Rocha E."/>
            <person name="Yoon E.-J."/>
            <person name="Nemec A."/>
            <person name="Young S.K."/>
            <person name="Zeng Q."/>
            <person name="Gargeya S."/>
            <person name="Fitzgerald M."/>
            <person name="Abouelleil A."/>
            <person name="Alvarado L."/>
            <person name="Berlin A.M."/>
            <person name="Chapman S.B."/>
            <person name="Gainer-Dewar J."/>
            <person name="Goldberg J."/>
            <person name="Gnerre S."/>
            <person name="Griggs A."/>
            <person name="Gujja S."/>
            <person name="Hansen M."/>
            <person name="Howarth C."/>
            <person name="Imamovic A."/>
            <person name="Ireland A."/>
            <person name="Larimer J."/>
            <person name="McCowan C."/>
            <person name="Murphy C."/>
            <person name="Pearson M."/>
            <person name="Poon T.W."/>
            <person name="Priest M."/>
            <person name="Roberts A."/>
            <person name="Saif S."/>
            <person name="Shea T."/>
            <person name="Sykes S."/>
            <person name="Wortman J."/>
            <person name="Nusbaum C."/>
            <person name="Birren B."/>
        </authorList>
    </citation>
    <scope>NUCLEOTIDE SEQUENCE [LARGE SCALE GENOMIC DNA]</scope>
    <source>
        <strain evidence="13 14">NIPH 512</strain>
    </source>
</reference>
<comment type="similarity">
    <text evidence="3 10">Belongs to the PEPCase type 1 family.</text>
</comment>
<comment type="cofactor">
    <cofactor evidence="1 10">
        <name>Mg(2+)</name>
        <dbReference type="ChEBI" id="CHEBI:18420"/>
    </cofactor>
</comment>
<evidence type="ECO:0000256" key="1">
    <source>
        <dbReference type="ARBA" id="ARBA00001946"/>
    </source>
</evidence>
<dbReference type="InterPro" id="IPR018129">
    <property type="entry name" value="PEP_COase_Lys_AS"/>
</dbReference>
<proteinExistence type="inferred from homology"/>
<evidence type="ECO:0000256" key="6">
    <source>
        <dbReference type="ARBA" id="ARBA00022842"/>
    </source>
</evidence>
<dbReference type="InterPro" id="IPR021135">
    <property type="entry name" value="PEP_COase"/>
</dbReference>
<dbReference type="Pfam" id="PF00311">
    <property type="entry name" value="PEPcase"/>
    <property type="match status" value="1"/>
</dbReference>
<name>A0ABP2ZAW5_ACILW</name>
<evidence type="ECO:0000256" key="7">
    <source>
        <dbReference type="ARBA" id="ARBA00023239"/>
    </source>
</evidence>
<dbReference type="PROSITE" id="PS00781">
    <property type="entry name" value="PEPCASE_1"/>
    <property type="match status" value="1"/>
</dbReference>
<evidence type="ECO:0000256" key="11">
    <source>
        <dbReference type="PROSITE-ProRule" id="PRU10111"/>
    </source>
</evidence>
<evidence type="ECO:0000256" key="8">
    <source>
        <dbReference type="ARBA" id="ARBA00023300"/>
    </source>
</evidence>
<evidence type="ECO:0000256" key="4">
    <source>
        <dbReference type="ARBA" id="ARBA00012305"/>
    </source>
</evidence>
<evidence type="ECO:0000256" key="3">
    <source>
        <dbReference type="ARBA" id="ARBA00008346"/>
    </source>
</evidence>
<evidence type="ECO:0000256" key="9">
    <source>
        <dbReference type="ARBA" id="ARBA00048995"/>
    </source>
</evidence>
<organism evidence="13 14">
    <name type="scientific">Acinetobacter lwoffii NCTC 5866 = CIP 64.10 = NIPH 512</name>
    <dbReference type="NCBI Taxonomy" id="981327"/>
    <lineage>
        <taxon>Bacteria</taxon>
        <taxon>Pseudomonadati</taxon>
        <taxon>Pseudomonadota</taxon>
        <taxon>Gammaproteobacteria</taxon>
        <taxon>Moraxellales</taxon>
        <taxon>Moraxellaceae</taxon>
        <taxon>Acinetobacter</taxon>
    </lineage>
</organism>
<keyword evidence="8 10" id="KW-0120">Carbon dioxide fixation</keyword>
<comment type="caution">
    <text evidence="13">The sequence shown here is derived from an EMBL/GenBank/DDBJ whole genome shotgun (WGS) entry which is preliminary data.</text>
</comment>
<evidence type="ECO:0000256" key="2">
    <source>
        <dbReference type="ARBA" id="ARBA00003670"/>
    </source>
</evidence>
<comment type="subunit">
    <text evidence="10">Homotetramer.</text>
</comment>
<dbReference type="InterPro" id="IPR015813">
    <property type="entry name" value="Pyrv/PenolPyrv_kinase-like_dom"/>
</dbReference>
<feature type="active site" evidence="10 11">
    <location>
        <position position="143"/>
    </location>
</feature>
<dbReference type="Gene3D" id="1.20.1440.90">
    <property type="entry name" value="Phosphoenolpyruvate/pyruvate domain"/>
    <property type="match status" value="1"/>
</dbReference>